<feature type="binding site" evidence="2">
    <location>
        <position position="150"/>
    </location>
    <ligand>
        <name>ATP</name>
        <dbReference type="ChEBI" id="CHEBI:30616"/>
    </ligand>
</feature>
<dbReference type="GO" id="GO:0000287">
    <property type="term" value="F:magnesium ion binding"/>
    <property type="evidence" value="ECO:0007669"/>
    <property type="project" value="UniProtKB-UniRule"/>
</dbReference>
<feature type="region of interest" description="Disordered" evidence="3">
    <location>
        <begin position="322"/>
        <end position="350"/>
    </location>
</feature>
<feature type="binding site" evidence="2">
    <location>
        <position position="213"/>
    </location>
    <ligand>
        <name>ATP</name>
        <dbReference type="ChEBI" id="CHEBI:30616"/>
    </ligand>
</feature>
<gene>
    <name evidence="2" type="primary">thiL</name>
    <name evidence="6" type="ORF">EV659_10143</name>
</gene>
<keyword evidence="7" id="KW-1185">Reference proteome</keyword>
<comment type="catalytic activity">
    <reaction evidence="2">
        <text>thiamine phosphate + ATP = thiamine diphosphate + ADP</text>
        <dbReference type="Rhea" id="RHEA:15913"/>
        <dbReference type="ChEBI" id="CHEBI:30616"/>
        <dbReference type="ChEBI" id="CHEBI:37575"/>
        <dbReference type="ChEBI" id="CHEBI:58937"/>
        <dbReference type="ChEBI" id="CHEBI:456216"/>
        <dbReference type="EC" id="2.7.4.16"/>
    </reaction>
</comment>
<evidence type="ECO:0000313" key="7">
    <source>
        <dbReference type="Proteomes" id="UP000295399"/>
    </source>
</evidence>
<feature type="binding site" evidence="2">
    <location>
        <position position="76"/>
    </location>
    <ligand>
        <name>Mg(2+)</name>
        <dbReference type="ChEBI" id="CHEBI:18420"/>
        <label>3</label>
    </ligand>
</feature>
<dbReference type="Proteomes" id="UP000295399">
    <property type="component" value="Unassembled WGS sequence"/>
</dbReference>
<dbReference type="PIRSF" id="PIRSF005303">
    <property type="entry name" value="Thiam_monoph_kin"/>
    <property type="match status" value="1"/>
</dbReference>
<feature type="binding site" evidence="2">
    <location>
        <position position="55"/>
    </location>
    <ligand>
        <name>substrate</name>
    </ligand>
</feature>
<name>A0A4R2PR11_RHOSA</name>
<dbReference type="FunCoup" id="A0A4R2PR11">
    <property type="interactions" value="361"/>
</dbReference>
<comment type="caution">
    <text evidence="2">Lacks conserved residue(s) required for the propagation of feature annotation.</text>
</comment>
<evidence type="ECO:0000256" key="2">
    <source>
        <dbReference type="HAMAP-Rule" id="MF_02128"/>
    </source>
</evidence>
<dbReference type="InterPro" id="IPR036921">
    <property type="entry name" value="PurM-like_N_sf"/>
</dbReference>
<dbReference type="InParanoid" id="A0A4R2PR11"/>
<evidence type="ECO:0000256" key="1">
    <source>
        <dbReference type="ARBA" id="ARBA00022977"/>
    </source>
</evidence>
<dbReference type="Pfam" id="PF00586">
    <property type="entry name" value="AIRS"/>
    <property type="match status" value="1"/>
</dbReference>
<feature type="binding site" evidence="2">
    <location>
        <position position="124"/>
    </location>
    <ligand>
        <name>Mg(2+)</name>
        <dbReference type="ChEBI" id="CHEBI:18420"/>
        <label>1</label>
    </ligand>
</feature>
<dbReference type="EMBL" id="SLXO01000001">
    <property type="protein sequence ID" value="TCP38147.1"/>
    <property type="molecule type" value="Genomic_DNA"/>
</dbReference>
<feature type="binding site" evidence="2">
    <location>
        <position position="48"/>
    </location>
    <ligand>
        <name>Mg(2+)</name>
        <dbReference type="ChEBI" id="CHEBI:18420"/>
        <label>1</label>
    </ligand>
</feature>
<comment type="similarity">
    <text evidence="2">Belongs to the thiamine-monophosphate kinase family.</text>
</comment>
<keyword evidence="1 2" id="KW-0784">Thiamine biosynthesis</keyword>
<dbReference type="SUPFAM" id="SSF55326">
    <property type="entry name" value="PurM N-terminal domain-like"/>
    <property type="match status" value="1"/>
</dbReference>
<evidence type="ECO:0000259" key="4">
    <source>
        <dbReference type="Pfam" id="PF00586"/>
    </source>
</evidence>
<comment type="miscellaneous">
    <text evidence="2">Reaction mechanism of ThiL seems to utilize a direct, inline transfer of the gamma-phosphate of ATP to TMP rather than a phosphorylated enzyme intermediate.</text>
</comment>
<dbReference type="InterPro" id="IPR006283">
    <property type="entry name" value="ThiL-like"/>
</dbReference>
<dbReference type="NCBIfam" id="TIGR01379">
    <property type="entry name" value="thiL"/>
    <property type="match status" value="1"/>
</dbReference>
<comment type="function">
    <text evidence="2">Catalyzes the ATP-dependent phosphorylation of thiamine-monophosphate (TMP) to form thiamine-pyrophosphate (TPP), the active form of vitamin B1.</text>
</comment>
<protein>
    <recommendedName>
        <fullName evidence="2">Thiamine-monophosphate kinase</fullName>
        <shortName evidence="2">TMP kinase</shortName>
        <shortName evidence="2">Thiamine-phosphate kinase</shortName>
        <ecNumber evidence="2">2.7.4.16</ecNumber>
    </recommendedName>
</protein>
<evidence type="ECO:0000313" key="6">
    <source>
        <dbReference type="EMBL" id="TCP38147.1"/>
    </source>
</evidence>
<organism evidence="6 7">
    <name type="scientific">Rhodothalassium salexigens DSM 2132</name>
    <dbReference type="NCBI Taxonomy" id="1188247"/>
    <lineage>
        <taxon>Bacteria</taxon>
        <taxon>Pseudomonadati</taxon>
        <taxon>Pseudomonadota</taxon>
        <taxon>Alphaproteobacteria</taxon>
        <taxon>Rhodothalassiales</taxon>
        <taxon>Rhodothalassiaceae</taxon>
        <taxon>Rhodothalassium</taxon>
    </lineage>
</organism>
<dbReference type="InterPro" id="IPR036676">
    <property type="entry name" value="PurM-like_C_sf"/>
</dbReference>
<proteinExistence type="inferred from homology"/>
<dbReference type="InterPro" id="IPR010918">
    <property type="entry name" value="PurM-like_C_dom"/>
</dbReference>
<dbReference type="PANTHER" id="PTHR30270:SF0">
    <property type="entry name" value="THIAMINE-MONOPHOSPHATE KINASE"/>
    <property type="match status" value="1"/>
</dbReference>
<dbReference type="EC" id="2.7.4.16" evidence="2"/>
<dbReference type="OrthoDB" id="9801934at2"/>
<comment type="pathway">
    <text evidence="2">Cofactor biosynthesis; thiamine diphosphate biosynthesis; thiamine diphosphate from thiamine phosphate: step 1/1.</text>
</comment>
<feature type="binding site" evidence="2">
    <location>
        <position position="31"/>
    </location>
    <ligand>
        <name>Mg(2+)</name>
        <dbReference type="ChEBI" id="CHEBI:18420"/>
        <label>4</label>
    </ligand>
</feature>
<dbReference type="GO" id="GO:0009229">
    <property type="term" value="P:thiamine diphosphate biosynthetic process"/>
    <property type="evidence" value="ECO:0007669"/>
    <property type="project" value="UniProtKB-UniRule"/>
</dbReference>
<keyword evidence="2 6" id="KW-0418">Kinase</keyword>
<feature type="binding site" evidence="2">
    <location>
        <position position="76"/>
    </location>
    <ligand>
        <name>Mg(2+)</name>
        <dbReference type="ChEBI" id="CHEBI:18420"/>
        <label>4</label>
    </ligand>
</feature>
<evidence type="ECO:0000256" key="3">
    <source>
        <dbReference type="SAM" id="MobiDB-lite"/>
    </source>
</evidence>
<feature type="binding site" evidence="2">
    <location>
        <position position="48"/>
    </location>
    <ligand>
        <name>Mg(2+)</name>
        <dbReference type="ChEBI" id="CHEBI:18420"/>
        <label>2</label>
    </ligand>
</feature>
<feature type="binding site" evidence="2">
    <location>
        <position position="31"/>
    </location>
    <ligand>
        <name>Mg(2+)</name>
        <dbReference type="ChEBI" id="CHEBI:18420"/>
        <label>3</label>
    </ligand>
</feature>
<dbReference type="Pfam" id="PF02769">
    <property type="entry name" value="AIRS_C"/>
    <property type="match status" value="1"/>
</dbReference>
<sequence length="350" mass="36403">MRCAAGMDEFALIAELFAPLTDRCGAHLLDDAAVVPSSARHDRVYTTDTMIASTHFLADQPADEVAAKLARVNLSDLAAMGAEPEGYLLAIALPRSVETDWLRGFAAGLAADQDRFGWRLWGGDTTSGAARAVLTLTAIGRVPRGQALRRGGARAGDHVYVSGWIGDGLLGLDALRADRTADTGPAARYRRPEPRLALGQALRGVASACADVSDGLVADAGHIARASGVALDLDAAAVPLSPAGRASVAGDPDRLRALLTGGDDYELVFTAPPDAADAIARAAADAETPVTRIGRAHPGRRGPAVRVTDAQGHTLVIDRAGYTHGLGPAVPTPPDDARSTPSQQTRRERP</sequence>
<dbReference type="GO" id="GO:0009228">
    <property type="term" value="P:thiamine biosynthetic process"/>
    <property type="evidence" value="ECO:0007669"/>
    <property type="project" value="UniProtKB-KW"/>
</dbReference>
<feature type="binding site" evidence="2">
    <location>
        <position position="47"/>
    </location>
    <ligand>
        <name>Mg(2+)</name>
        <dbReference type="ChEBI" id="CHEBI:18420"/>
        <label>1</label>
    </ligand>
</feature>
<feature type="binding site" evidence="2">
    <location>
        <begin position="123"/>
        <end position="124"/>
    </location>
    <ligand>
        <name>ATP</name>
        <dbReference type="ChEBI" id="CHEBI:30616"/>
    </ligand>
</feature>
<dbReference type="PANTHER" id="PTHR30270">
    <property type="entry name" value="THIAMINE-MONOPHOSPHATE KINASE"/>
    <property type="match status" value="1"/>
</dbReference>
<feature type="binding site" evidence="2">
    <location>
        <position position="76"/>
    </location>
    <ligand>
        <name>Mg(2+)</name>
        <dbReference type="ChEBI" id="CHEBI:18420"/>
        <label>2</label>
    </ligand>
</feature>
<keyword evidence="2" id="KW-0479">Metal-binding</keyword>
<dbReference type="UniPathway" id="UPA00060">
    <property type="reaction ID" value="UER00142"/>
</dbReference>
<dbReference type="InterPro" id="IPR016188">
    <property type="entry name" value="PurM-like_N"/>
</dbReference>
<dbReference type="HAMAP" id="MF_02128">
    <property type="entry name" value="TMP_kinase"/>
    <property type="match status" value="1"/>
</dbReference>
<dbReference type="SUPFAM" id="SSF56042">
    <property type="entry name" value="PurM C-terminal domain-like"/>
    <property type="match status" value="1"/>
</dbReference>
<dbReference type="CDD" id="cd02194">
    <property type="entry name" value="ThiL"/>
    <property type="match status" value="1"/>
</dbReference>
<feature type="domain" description="PurM-like C-terminal" evidence="5">
    <location>
        <begin position="154"/>
        <end position="301"/>
    </location>
</feature>
<evidence type="ECO:0000259" key="5">
    <source>
        <dbReference type="Pfam" id="PF02769"/>
    </source>
</evidence>
<feature type="binding site" evidence="2">
    <location>
        <position position="46"/>
    </location>
    <ligand>
        <name>Mg(2+)</name>
        <dbReference type="ChEBI" id="CHEBI:18420"/>
        <label>4</label>
    </ligand>
</feature>
<feature type="binding site" evidence="2">
    <location>
        <position position="263"/>
    </location>
    <ligand>
        <name>substrate</name>
    </ligand>
</feature>
<comment type="caution">
    <text evidence="6">The sequence shown here is derived from an EMBL/GenBank/DDBJ whole genome shotgun (WGS) entry which is preliminary data.</text>
</comment>
<keyword evidence="2" id="KW-0808">Transferase</keyword>
<feature type="binding site" evidence="2">
    <location>
        <position position="322"/>
    </location>
    <ligand>
        <name>substrate</name>
    </ligand>
</feature>
<feature type="binding site" evidence="2">
    <location>
        <position position="214"/>
    </location>
    <ligand>
        <name>Mg(2+)</name>
        <dbReference type="ChEBI" id="CHEBI:18420"/>
        <label>5</label>
    </ligand>
</feature>
<dbReference type="Gene3D" id="3.30.1330.10">
    <property type="entry name" value="PurM-like, N-terminal domain"/>
    <property type="match status" value="1"/>
</dbReference>
<keyword evidence="2" id="KW-0067">ATP-binding</keyword>
<keyword evidence="2" id="KW-0460">Magnesium</keyword>
<reference evidence="6 7" key="1">
    <citation type="submission" date="2019-03" db="EMBL/GenBank/DDBJ databases">
        <title>Genomic Encyclopedia of Type Strains, Phase IV (KMG-IV): sequencing the most valuable type-strain genomes for metagenomic binning, comparative biology and taxonomic classification.</title>
        <authorList>
            <person name="Goeker M."/>
        </authorList>
    </citation>
    <scope>NUCLEOTIDE SEQUENCE [LARGE SCALE GENOMIC DNA]</scope>
    <source>
        <strain evidence="6 7">DSM 2132</strain>
    </source>
</reference>
<feature type="domain" description="PurM-like N-terminal" evidence="4">
    <location>
        <begin position="30"/>
        <end position="142"/>
    </location>
</feature>
<accession>A0A4R2PR11</accession>
<dbReference type="AlphaFoldDB" id="A0A4R2PR11"/>
<keyword evidence="2" id="KW-0547">Nucleotide-binding</keyword>
<dbReference type="GO" id="GO:0005524">
    <property type="term" value="F:ATP binding"/>
    <property type="evidence" value="ECO:0007669"/>
    <property type="project" value="UniProtKB-UniRule"/>
</dbReference>
<feature type="binding site" evidence="2">
    <location>
        <position position="211"/>
    </location>
    <ligand>
        <name>Mg(2+)</name>
        <dbReference type="ChEBI" id="CHEBI:18420"/>
        <label>3</label>
    </ligand>
</feature>
<dbReference type="Gene3D" id="3.90.650.10">
    <property type="entry name" value="PurM-like C-terminal domain"/>
    <property type="match status" value="1"/>
</dbReference>
<dbReference type="GO" id="GO:0009030">
    <property type="term" value="F:thiamine-phosphate kinase activity"/>
    <property type="evidence" value="ECO:0007669"/>
    <property type="project" value="UniProtKB-UniRule"/>
</dbReference>